<proteinExistence type="predicted"/>
<sequence length="82" mass="9491">MRKSSSSFKSSISFSSLFILRSDMENQILSLPPTSDEKFLLKECKKKARQVCNEKSKIGRKIKRLLGPSCYQQKLRQGTKEY</sequence>
<dbReference type="EMBL" id="JXTB01000076">
    <property type="protein sequence ID" value="PON66868.1"/>
    <property type="molecule type" value="Genomic_DNA"/>
</dbReference>
<evidence type="ECO:0000313" key="2">
    <source>
        <dbReference type="Proteomes" id="UP000237105"/>
    </source>
</evidence>
<gene>
    <name evidence="1" type="ORF">PanWU01x14_106540</name>
</gene>
<accession>A0A2P5D0P5</accession>
<dbReference type="AlphaFoldDB" id="A0A2P5D0P5"/>
<reference evidence="2" key="1">
    <citation type="submission" date="2016-06" db="EMBL/GenBank/DDBJ databases">
        <title>Parallel loss of symbiosis genes in relatives of nitrogen-fixing non-legume Parasponia.</title>
        <authorList>
            <person name="Van Velzen R."/>
            <person name="Holmer R."/>
            <person name="Bu F."/>
            <person name="Rutten L."/>
            <person name="Van Zeijl A."/>
            <person name="Liu W."/>
            <person name="Santuari L."/>
            <person name="Cao Q."/>
            <person name="Sharma T."/>
            <person name="Shen D."/>
            <person name="Roswanjaya Y."/>
            <person name="Wardhani T."/>
            <person name="Kalhor M.S."/>
            <person name="Jansen J."/>
            <person name="Van den Hoogen J."/>
            <person name="Gungor B."/>
            <person name="Hartog M."/>
            <person name="Hontelez J."/>
            <person name="Verver J."/>
            <person name="Yang W.-C."/>
            <person name="Schijlen E."/>
            <person name="Repin R."/>
            <person name="Schilthuizen M."/>
            <person name="Schranz E."/>
            <person name="Heidstra R."/>
            <person name="Miyata K."/>
            <person name="Fedorova E."/>
            <person name="Kohlen W."/>
            <person name="Bisseling T."/>
            <person name="Smit S."/>
            <person name="Geurts R."/>
        </authorList>
    </citation>
    <scope>NUCLEOTIDE SEQUENCE [LARGE SCALE GENOMIC DNA]</scope>
    <source>
        <strain evidence="2">cv. WU1-14</strain>
    </source>
</reference>
<organism evidence="1 2">
    <name type="scientific">Parasponia andersonii</name>
    <name type="common">Sponia andersonii</name>
    <dbReference type="NCBI Taxonomy" id="3476"/>
    <lineage>
        <taxon>Eukaryota</taxon>
        <taxon>Viridiplantae</taxon>
        <taxon>Streptophyta</taxon>
        <taxon>Embryophyta</taxon>
        <taxon>Tracheophyta</taxon>
        <taxon>Spermatophyta</taxon>
        <taxon>Magnoliopsida</taxon>
        <taxon>eudicotyledons</taxon>
        <taxon>Gunneridae</taxon>
        <taxon>Pentapetalae</taxon>
        <taxon>rosids</taxon>
        <taxon>fabids</taxon>
        <taxon>Rosales</taxon>
        <taxon>Cannabaceae</taxon>
        <taxon>Parasponia</taxon>
    </lineage>
</organism>
<keyword evidence="2" id="KW-1185">Reference proteome</keyword>
<name>A0A2P5D0P5_PARAD</name>
<comment type="caution">
    <text evidence="1">The sequence shown here is derived from an EMBL/GenBank/DDBJ whole genome shotgun (WGS) entry which is preliminary data.</text>
</comment>
<protein>
    <submittedName>
        <fullName evidence="1">Uncharacterized protein</fullName>
    </submittedName>
</protein>
<dbReference type="Proteomes" id="UP000237105">
    <property type="component" value="Unassembled WGS sequence"/>
</dbReference>
<evidence type="ECO:0000313" key="1">
    <source>
        <dbReference type="EMBL" id="PON66868.1"/>
    </source>
</evidence>